<dbReference type="InterPro" id="IPR036034">
    <property type="entry name" value="PDZ_sf"/>
</dbReference>
<dbReference type="Gene3D" id="2.30.42.10">
    <property type="match status" value="1"/>
</dbReference>
<dbReference type="Pfam" id="PF00397">
    <property type="entry name" value="WW"/>
    <property type="match status" value="2"/>
</dbReference>
<dbReference type="GO" id="GO:0005737">
    <property type="term" value="C:cytoplasm"/>
    <property type="evidence" value="ECO:0007669"/>
    <property type="project" value="TreeGrafter"/>
</dbReference>
<feature type="domain" description="PDZ" evidence="5">
    <location>
        <begin position="9"/>
        <end position="96"/>
    </location>
</feature>
<gene>
    <name evidence="6" type="primary">109584869</name>
</gene>
<dbReference type="eggNOG" id="KOG3528">
    <property type="taxonomic scope" value="Eukaryota"/>
</dbReference>
<reference evidence="6" key="2">
    <citation type="submission" date="2017-05" db="UniProtKB">
        <authorList>
            <consortium name="EnsemblMetazoa"/>
        </authorList>
    </citation>
    <scope>IDENTIFICATION</scope>
</reference>
<accession>A0A1X7U2Z9</accession>
<feature type="domain" description="WW" evidence="4">
    <location>
        <begin position="133"/>
        <end position="167"/>
    </location>
</feature>
<dbReference type="CDD" id="cd00136">
    <property type="entry name" value="PDZ_canonical"/>
    <property type="match status" value="1"/>
</dbReference>
<evidence type="ECO:0000259" key="5">
    <source>
        <dbReference type="PROSITE" id="PS50106"/>
    </source>
</evidence>
<dbReference type="InterPro" id="IPR036020">
    <property type="entry name" value="WW_dom_sf"/>
</dbReference>
<proteinExistence type="predicted"/>
<organism evidence="6">
    <name type="scientific">Amphimedon queenslandica</name>
    <name type="common">Sponge</name>
    <dbReference type="NCBI Taxonomy" id="400682"/>
    <lineage>
        <taxon>Eukaryota</taxon>
        <taxon>Metazoa</taxon>
        <taxon>Porifera</taxon>
        <taxon>Demospongiae</taxon>
        <taxon>Heteroscleromorpha</taxon>
        <taxon>Haplosclerida</taxon>
        <taxon>Niphatidae</taxon>
        <taxon>Amphimedon</taxon>
    </lineage>
</organism>
<dbReference type="PROSITE" id="PS01159">
    <property type="entry name" value="WW_DOMAIN_1"/>
    <property type="match status" value="1"/>
</dbReference>
<feature type="domain" description="WW" evidence="4">
    <location>
        <begin position="179"/>
        <end position="212"/>
    </location>
</feature>
<dbReference type="AlphaFoldDB" id="A0A1X7U2Z9"/>
<dbReference type="GO" id="GO:0007165">
    <property type="term" value="P:signal transduction"/>
    <property type="evidence" value="ECO:0007669"/>
    <property type="project" value="TreeGrafter"/>
</dbReference>
<dbReference type="PANTHER" id="PTHR10316">
    <property type="entry name" value="MEMBRANE ASSOCIATED GUANYLATE KINASE-RELATED"/>
    <property type="match status" value="1"/>
</dbReference>
<dbReference type="SMART" id="SM00456">
    <property type="entry name" value="WW"/>
    <property type="match status" value="2"/>
</dbReference>
<dbReference type="Pfam" id="PF00595">
    <property type="entry name" value="PDZ"/>
    <property type="match status" value="1"/>
</dbReference>
<dbReference type="InParanoid" id="A0A1X7U2Z9"/>
<dbReference type="PANTHER" id="PTHR10316:SF40">
    <property type="entry name" value="LD27118P"/>
    <property type="match status" value="1"/>
</dbReference>
<dbReference type="CDD" id="cd00201">
    <property type="entry name" value="WW"/>
    <property type="match status" value="2"/>
</dbReference>
<keyword evidence="2" id="KW-0175">Coiled coil</keyword>
<feature type="coiled-coil region" evidence="2">
    <location>
        <begin position="216"/>
        <end position="253"/>
    </location>
</feature>
<dbReference type="eggNOG" id="KOG0940">
    <property type="taxonomic scope" value="Eukaryota"/>
</dbReference>
<dbReference type="InterPro" id="IPR001478">
    <property type="entry name" value="PDZ"/>
</dbReference>
<evidence type="ECO:0000313" key="7">
    <source>
        <dbReference type="Proteomes" id="UP000007879"/>
    </source>
</evidence>
<feature type="coiled-coil region" evidence="2">
    <location>
        <begin position="295"/>
        <end position="322"/>
    </location>
</feature>
<dbReference type="PROSITE" id="PS50106">
    <property type="entry name" value="PDZ"/>
    <property type="match status" value="1"/>
</dbReference>
<dbReference type="KEGG" id="aqu:109584869"/>
<dbReference type="STRING" id="400682.A0A1X7U2Z9"/>
<dbReference type="EnsemblMetazoa" id="Aqu2.1.22262_001">
    <property type="protein sequence ID" value="Aqu2.1.22262_001"/>
    <property type="gene ID" value="Aqu2.1.22262"/>
</dbReference>
<keyword evidence="1" id="KW-0677">Repeat</keyword>
<dbReference type="SMART" id="SM00228">
    <property type="entry name" value="PDZ"/>
    <property type="match status" value="1"/>
</dbReference>
<evidence type="ECO:0000256" key="2">
    <source>
        <dbReference type="SAM" id="Coils"/>
    </source>
</evidence>
<evidence type="ECO:0000259" key="4">
    <source>
        <dbReference type="PROSITE" id="PS50020"/>
    </source>
</evidence>
<sequence length="485" mass="55121">MESARGSRSVRLQRKKAGGAGDYQSLGFSVKGGCEHGIPIVVSSVEKNGPAALSIRPGDEILSVNGISLQGISHKEAVTYLRSVKGSSVILHIKSNPVLQDTFSSHPQVPFSSLVSSIKEDVDSTEATDDDPAPLPKGWERKVDFKTDRPYFENHYTKTSTWVDPRSLSPLPLDDYNWEALPPGWEKFVDQYGDTYYVDHNTQRTMWDSPRGLREQEQLKELQSFIKEEKTKLKEKQEEIKEKRALILCKSEELSSQKSLGTLEKTQESIDAEFNEDGEPSGDIVEDMMILNEETQELEATIHRTQYQLQELNNILSKAQSEEIGESNAYKGATIIAADLKRNATEFQELIFSIQALLLSLEELHQSDTNETPLSYMLQLQQPKHQTKEEMTRTTEWIHVLGDKLTGKTNTEMRLENLILQILLPSVRLLLQQVTDLCKKVKETRVLVDWDGIVGQLVSMDMSVLKEEWIHCEDFREKLQRVTNQ</sequence>
<dbReference type="SUPFAM" id="SSF50156">
    <property type="entry name" value="PDZ domain-like"/>
    <property type="match status" value="1"/>
</dbReference>
<dbReference type="InterPro" id="IPR001202">
    <property type="entry name" value="WW_dom"/>
</dbReference>
<evidence type="ECO:0000256" key="1">
    <source>
        <dbReference type="ARBA" id="ARBA00022737"/>
    </source>
</evidence>
<dbReference type="Gene3D" id="2.20.70.10">
    <property type="match status" value="2"/>
</dbReference>
<dbReference type="OrthoDB" id="10063560at2759"/>
<name>A0A1X7U2Z9_AMPQE</name>
<reference evidence="7" key="1">
    <citation type="journal article" date="2010" name="Nature">
        <title>The Amphimedon queenslandica genome and the evolution of animal complexity.</title>
        <authorList>
            <person name="Srivastava M."/>
            <person name="Simakov O."/>
            <person name="Chapman J."/>
            <person name="Fahey B."/>
            <person name="Gauthier M.E."/>
            <person name="Mitros T."/>
            <person name="Richards G.S."/>
            <person name="Conaco C."/>
            <person name="Dacre M."/>
            <person name="Hellsten U."/>
            <person name="Larroux C."/>
            <person name="Putnam N.H."/>
            <person name="Stanke M."/>
            <person name="Adamska M."/>
            <person name="Darling A."/>
            <person name="Degnan S.M."/>
            <person name="Oakley T.H."/>
            <person name="Plachetzki D.C."/>
            <person name="Zhai Y."/>
            <person name="Adamski M."/>
            <person name="Calcino A."/>
            <person name="Cummins S.F."/>
            <person name="Goodstein D.M."/>
            <person name="Harris C."/>
            <person name="Jackson D.J."/>
            <person name="Leys S.P."/>
            <person name="Shu S."/>
            <person name="Woodcroft B.J."/>
            <person name="Vervoort M."/>
            <person name="Kosik K.S."/>
            <person name="Manning G."/>
            <person name="Degnan B.M."/>
            <person name="Rokhsar D.S."/>
        </authorList>
    </citation>
    <scope>NUCLEOTIDE SEQUENCE [LARGE SCALE GENOMIC DNA]</scope>
</reference>
<evidence type="ECO:0000256" key="3">
    <source>
        <dbReference type="SAM" id="MobiDB-lite"/>
    </source>
</evidence>
<dbReference type="EnsemblMetazoa" id="XM_020000767.1">
    <property type="protein sequence ID" value="XP_019856326.1"/>
    <property type="gene ID" value="LOC109584869"/>
</dbReference>
<dbReference type="SUPFAM" id="SSF51045">
    <property type="entry name" value="WW domain"/>
    <property type="match status" value="2"/>
</dbReference>
<evidence type="ECO:0000313" key="6">
    <source>
        <dbReference type="EnsemblMetazoa" id="Aqu2.1.22262_001"/>
    </source>
</evidence>
<feature type="region of interest" description="Disordered" evidence="3">
    <location>
        <begin position="1"/>
        <end position="24"/>
    </location>
</feature>
<protein>
    <submittedName>
        <fullName evidence="6">Uncharacterized protein</fullName>
    </submittedName>
</protein>
<keyword evidence="7" id="KW-1185">Reference proteome</keyword>
<dbReference type="Proteomes" id="UP000007879">
    <property type="component" value="Unassembled WGS sequence"/>
</dbReference>
<dbReference type="PROSITE" id="PS50020">
    <property type="entry name" value="WW_DOMAIN_2"/>
    <property type="match status" value="2"/>
</dbReference>